<dbReference type="PANTHER" id="PTHR12354">
    <property type="entry name" value="INTERFERON-RELATED DEVELOPMENTAL REGULATOR"/>
    <property type="match status" value="1"/>
</dbReference>
<evidence type="ECO:0000256" key="1">
    <source>
        <dbReference type="ARBA" id="ARBA00008828"/>
    </source>
</evidence>
<dbReference type="InterPro" id="IPR006921">
    <property type="entry name" value="Interferon-rel_develop_reg_C"/>
</dbReference>
<evidence type="ECO:0000313" key="5">
    <source>
        <dbReference type="Proteomes" id="UP000075920"/>
    </source>
</evidence>
<accession>A0A182W9B9</accession>
<reference evidence="5" key="1">
    <citation type="submission" date="2013-03" db="EMBL/GenBank/DDBJ databases">
        <title>The Genome Sequence of Anopheles minimus MINIMUS1.</title>
        <authorList>
            <consortium name="The Broad Institute Genomics Platform"/>
            <person name="Neafsey D.E."/>
            <person name="Walton C."/>
            <person name="Walker B."/>
            <person name="Young S.K."/>
            <person name="Zeng Q."/>
            <person name="Gargeya S."/>
            <person name="Fitzgerald M."/>
            <person name="Haas B."/>
            <person name="Abouelleil A."/>
            <person name="Allen A.W."/>
            <person name="Alvarado L."/>
            <person name="Arachchi H.M."/>
            <person name="Berlin A.M."/>
            <person name="Chapman S.B."/>
            <person name="Gainer-Dewar J."/>
            <person name="Goldberg J."/>
            <person name="Griggs A."/>
            <person name="Gujja S."/>
            <person name="Hansen M."/>
            <person name="Howarth C."/>
            <person name="Imamovic A."/>
            <person name="Ireland A."/>
            <person name="Larimer J."/>
            <person name="McCowan C."/>
            <person name="Murphy C."/>
            <person name="Pearson M."/>
            <person name="Poon T.W."/>
            <person name="Priest M."/>
            <person name="Roberts A."/>
            <person name="Saif S."/>
            <person name="Shea T."/>
            <person name="Sisk P."/>
            <person name="Sykes S."/>
            <person name="Wortman J."/>
            <person name="Nusbaum C."/>
            <person name="Birren B."/>
        </authorList>
    </citation>
    <scope>NUCLEOTIDE SEQUENCE [LARGE SCALE GENOMIC DNA]</scope>
    <source>
        <strain evidence="5">MINIMUS1</strain>
    </source>
</reference>
<dbReference type="Pfam" id="PF05004">
    <property type="entry name" value="IFRD"/>
    <property type="match status" value="1"/>
</dbReference>
<dbReference type="InterPro" id="IPR007701">
    <property type="entry name" value="Interferon-rel_develop_reg_N"/>
</dbReference>
<proteinExistence type="inferred from homology"/>
<sequence>MASDKMQLLSDKLLQAFDDASVKRRQTRINAYVVMCEIWTHYYIPDSLTNRKMVLMASLENSLKKGEEKEQNWAGKVIPLMVIQSETVEDVVEILQLLKPALMSIVRDSSAANCNVCAQCCTVLGMLYFAGEKDPHEILVLMKILQGILQISTPDSENGEHYAKVLNCWSLLLTLLTPESIVEQITNAVLLSVSYLIGMLESKDLAVRTVIGKTLALMYELGLQHNTNFLQDELPDVIDTIQKLLTDVNRSQAKEHRKLQRFIFRDVLHYLQEHKIPAVRIKFADETLLLDSWAIHHQYSCLRNVFGAGMNVHLKENVLIRYMLKLGPKRDTMEKHSVKVMKMEQQLSNVIMAKKRAIARGKDRDKRSYVLE</sequence>
<dbReference type="PANTHER" id="PTHR12354:SF1">
    <property type="entry name" value="INTERFERON-RELATED DEVELOPMENTAL REGULATOR 1"/>
    <property type="match status" value="1"/>
</dbReference>
<evidence type="ECO:0000259" key="3">
    <source>
        <dbReference type="Pfam" id="PF05004"/>
    </source>
</evidence>
<protein>
    <recommendedName>
        <fullName evidence="6">Interferon-related developmental regulator N-terminal domain-containing protein</fullName>
    </recommendedName>
</protein>
<reference evidence="4" key="2">
    <citation type="submission" date="2020-05" db="UniProtKB">
        <authorList>
            <consortium name="EnsemblMetazoa"/>
        </authorList>
    </citation>
    <scope>IDENTIFICATION</scope>
    <source>
        <strain evidence="4">MINIMUS1</strain>
    </source>
</reference>
<feature type="domain" description="Interferon-related developmental regulator C-terminal" evidence="2">
    <location>
        <begin position="317"/>
        <end position="368"/>
    </location>
</feature>
<dbReference type="VEuPathDB" id="VectorBase:AMIN006943"/>
<dbReference type="Pfam" id="PF04836">
    <property type="entry name" value="IFRD_C"/>
    <property type="match status" value="1"/>
</dbReference>
<keyword evidence="5" id="KW-1185">Reference proteome</keyword>
<feature type="domain" description="Interferon-related developmental regulator N-terminal" evidence="3">
    <location>
        <begin position="10"/>
        <end position="272"/>
    </location>
</feature>
<evidence type="ECO:0008006" key="6">
    <source>
        <dbReference type="Google" id="ProtNLM"/>
    </source>
</evidence>
<dbReference type="EnsemblMetazoa" id="AMIN006943-RA">
    <property type="protein sequence ID" value="AMIN006943-PA"/>
    <property type="gene ID" value="AMIN006943"/>
</dbReference>
<dbReference type="InterPro" id="IPR016024">
    <property type="entry name" value="ARM-type_fold"/>
</dbReference>
<organism evidence="4 5">
    <name type="scientific">Anopheles minimus</name>
    <dbReference type="NCBI Taxonomy" id="112268"/>
    <lineage>
        <taxon>Eukaryota</taxon>
        <taxon>Metazoa</taxon>
        <taxon>Ecdysozoa</taxon>
        <taxon>Arthropoda</taxon>
        <taxon>Hexapoda</taxon>
        <taxon>Insecta</taxon>
        <taxon>Pterygota</taxon>
        <taxon>Neoptera</taxon>
        <taxon>Endopterygota</taxon>
        <taxon>Diptera</taxon>
        <taxon>Nematocera</taxon>
        <taxon>Culicoidea</taxon>
        <taxon>Culicidae</taxon>
        <taxon>Anophelinae</taxon>
        <taxon>Anopheles</taxon>
    </lineage>
</organism>
<evidence type="ECO:0000313" key="4">
    <source>
        <dbReference type="EnsemblMetazoa" id="AMIN006943-PA"/>
    </source>
</evidence>
<dbReference type="STRING" id="112268.A0A182W9B9"/>
<dbReference type="AlphaFoldDB" id="A0A182W9B9"/>
<dbReference type="InterPro" id="IPR039777">
    <property type="entry name" value="IFRD"/>
</dbReference>
<dbReference type="Proteomes" id="UP000075920">
    <property type="component" value="Unassembled WGS sequence"/>
</dbReference>
<name>A0A182W9B9_9DIPT</name>
<comment type="similarity">
    <text evidence="1">Belongs to the IFRD family.</text>
</comment>
<dbReference type="SUPFAM" id="SSF48371">
    <property type="entry name" value="ARM repeat"/>
    <property type="match status" value="1"/>
</dbReference>
<evidence type="ECO:0000259" key="2">
    <source>
        <dbReference type="Pfam" id="PF04836"/>
    </source>
</evidence>